<feature type="transmembrane region" description="Helical" evidence="14">
    <location>
        <begin position="1175"/>
        <end position="1194"/>
    </location>
</feature>
<keyword evidence="14" id="KW-1133">Transmembrane helix</keyword>
<evidence type="ECO:0000256" key="13">
    <source>
        <dbReference type="SAM" id="MobiDB-lite"/>
    </source>
</evidence>
<evidence type="ECO:0000259" key="15">
    <source>
        <dbReference type="Pfam" id="PF03015"/>
    </source>
</evidence>
<feature type="transmembrane region" description="Helical" evidence="14">
    <location>
        <begin position="1149"/>
        <end position="1166"/>
    </location>
</feature>
<evidence type="ECO:0000256" key="11">
    <source>
        <dbReference type="ARBA" id="ARBA00035134"/>
    </source>
</evidence>
<evidence type="ECO:0000256" key="8">
    <source>
        <dbReference type="ARBA" id="ARBA00022980"/>
    </source>
</evidence>
<feature type="repeat" description="PPR" evidence="12">
    <location>
        <begin position="219"/>
        <end position="253"/>
    </location>
</feature>
<dbReference type="Gene3D" id="3.40.50.720">
    <property type="entry name" value="NAD(P)-binding Rossmann-like Domain"/>
    <property type="match status" value="1"/>
</dbReference>
<sequence length="1199" mass="139180">MLLRLFHRCASTSTAARPTNFTFPQRIERSPTAILESLNSCVQTDGGNPAYMFMDDPFLIPTSAYEKRQLALSKASGKKAARWIIDRYSYAFFHDVAVPSIPSYFPTYTFDEKEFIEPDESTLYKLMNWNKVTKAHEIYKKCLEYKIDVSDACKYALFDLLCIYNSENPLEALLPEEDWYRRELNEKNQSNLTSRTWKENGLAEQMFEELKLSATSEQKIRLYNSFVSGLLKYNHVEKAMTIIDEMKQATIPIDLTTYNYLIRSTSLIKESYDQRWQFVVDTLKEMKDSSIQPNLRTFNSVLYTLRRCPAYEQGPKLALAVLNEMRQCGIEPSLGSWAHVIMIFYPSDQIGFETQMLPQIMDELEKVAQLEWKDSDDGEFFFNAMFKATVNCRDVELAKRIHRFLMVGSNTRFIPDGFREQLYYTNLFRLLFRVDMPEQVMPLWESVVPNVYSPSMNVMEDLIEFISTWNIQDYYVRLWSDLLMLGFIDSRQTNRRILDRYLSLLIQTNHGKPSTEQIKQYANIARQILKRFPLEPEEVEQRFGSTNDASAQQQEMTDGQQEQQQQQQQQTNQLRPKLQYDGHLLSNLICLLAPADDWEASWSLYEHYLSNRSTLINALNEQSLMSLLSLANRKNAINSALDIIETINELQYECLGDALDLLNRNANKVHSLYFIFGSTSFPGKVLLEKLLRSCPAIKKIYCPIDTNENKSTHHLSPIDTFAEIYTTKLFERVRCSNAKFQEKILPFDINILFPSSNGERNGDEQVENHSDVLSARKLRETIDICFYMANNSIDFKEQNLKEMVQTNVMNLKSNLSFLKTCTKLKSVVYLSSIYANIDCPYIDECVYPCSIQPEKLIDTLDWMDQEMVTLATPKLIGPKPNAFSFSHWLAETLLAEEQKHLPAISIVRVSIIGAAWKEPYPGWVEKSNGPSELFMAAGRGYLRSIKGDSLDILDIVPVDIPVNLLIAAAWQKSLDENVDHMTIYHCTSSGLNPFHWQKMSNYLTEYSKRIPYEHAFRRPNLSLTSHSLLHDSYVFFSHLIPAYLADIGLRCIGQKPHIVNIYKNLHRTLLALESFTIRGEIQCSYESVNSLRQLLTENNLSNEFFFDIRALHWPTYVESYLIGTKRYVLNEDVQCLNGAQKHLNNLRNIRWTFNTIVLVLLWRIFISKRPTARNLWYFIMNFFVAKFVRFFKILSAGNT</sequence>
<evidence type="ECO:0000313" key="17">
    <source>
        <dbReference type="EMBL" id="CAF0955379.1"/>
    </source>
</evidence>
<dbReference type="Proteomes" id="UP000663852">
    <property type="component" value="Unassembled WGS sequence"/>
</dbReference>
<dbReference type="Pfam" id="PF03015">
    <property type="entry name" value="Sterile"/>
    <property type="match status" value="1"/>
</dbReference>
<evidence type="ECO:0000256" key="7">
    <source>
        <dbReference type="ARBA" id="ARBA00022946"/>
    </source>
</evidence>
<accession>A0A814DLK0</accession>
<evidence type="ECO:0000259" key="16">
    <source>
        <dbReference type="Pfam" id="PF07993"/>
    </source>
</evidence>
<evidence type="ECO:0000256" key="9">
    <source>
        <dbReference type="ARBA" id="ARBA00023128"/>
    </source>
</evidence>
<dbReference type="EMBL" id="CAJNOJ010000048">
    <property type="protein sequence ID" value="CAF0955379.1"/>
    <property type="molecule type" value="Genomic_DNA"/>
</dbReference>
<gene>
    <name evidence="17" type="ORF">EDS130_LOCUS12561</name>
</gene>
<keyword evidence="8" id="KW-0689">Ribosomal protein</keyword>
<keyword evidence="7" id="KW-0809">Transit peptide</keyword>
<keyword evidence="14" id="KW-0472">Membrane</keyword>
<dbReference type="PANTHER" id="PTHR16276">
    <property type="entry name" value="PENTATRICOPEPTIDE REPEAT DOMAIN-CONTAINING PROTEIN 3"/>
    <property type="match status" value="1"/>
</dbReference>
<dbReference type="PROSITE" id="PS51375">
    <property type="entry name" value="PPR"/>
    <property type="match status" value="1"/>
</dbReference>
<comment type="caution">
    <text evidence="17">The sequence shown here is derived from an EMBL/GenBank/DDBJ whole genome shotgun (WGS) entry which is preliminary data.</text>
</comment>
<dbReference type="GO" id="GO:0032543">
    <property type="term" value="P:mitochondrial translation"/>
    <property type="evidence" value="ECO:0007669"/>
    <property type="project" value="InterPro"/>
</dbReference>
<dbReference type="SUPFAM" id="SSF51735">
    <property type="entry name" value="NAD(P)-binding Rossmann-fold domains"/>
    <property type="match status" value="1"/>
</dbReference>
<feature type="domain" description="Fatty acyl-CoA reductase C-terminal" evidence="15">
    <location>
        <begin position="1038"/>
        <end position="1131"/>
    </location>
</feature>
<dbReference type="Pfam" id="PF13812">
    <property type="entry name" value="PPR_3"/>
    <property type="match status" value="1"/>
</dbReference>
<dbReference type="Gene3D" id="1.25.40.10">
    <property type="entry name" value="Tetratricopeptide repeat domain"/>
    <property type="match status" value="2"/>
</dbReference>
<dbReference type="InterPro" id="IPR036291">
    <property type="entry name" value="NAD(P)-bd_dom_sf"/>
</dbReference>
<feature type="domain" description="Thioester reductase (TE)" evidence="16">
    <location>
        <begin position="776"/>
        <end position="963"/>
    </location>
</feature>
<keyword evidence="6" id="KW-0694">RNA-binding</keyword>
<evidence type="ECO:0000256" key="10">
    <source>
        <dbReference type="ARBA" id="ARBA00023274"/>
    </source>
</evidence>
<feature type="compositionally biased region" description="Low complexity" evidence="13">
    <location>
        <begin position="552"/>
        <end position="573"/>
    </location>
</feature>
<reference evidence="17" key="1">
    <citation type="submission" date="2021-02" db="EMBL/GenBank/DDBJ databases">
        <authorList>
            <person name="Nowell W R."/>
        </authorList>
    </citation>
    <scope>NUCLEOTIDE SEQUENCE</scope>
</reference>
<evidence type="ECO:0000256" key="1">
    <source>
        <dbReference type="ARBA" id="ARBA00004173"/>
    </source>
</evidence>
<keyword evidence="9" id="KW-0496">Mitochondrion</keyword>
<dbReference type="InterPro" id="IPR033640">
    <property type="entry name" value="FAR_C"/>
</dbReference>
<organism evidence="17 18">
    <name type="scientific">Adineta ricciae</name>
    <name type="common">Rotifer</name>
    <dbReference type="NCBI Taxonomy" id="249248"/>
    <lineage>
        <taxon>Eukaryota</taxon>
        <taxon>Metazoa</taxon>
        <taxon>Spiralia</taxon>
        <taxon>Gnathifera</taxon>
        <taxon>Rotifera</taxon>
        <taxon>Eurotatoria</taxon>
        <taxon>Bdelloidea</taxon>
        <taxon>Adinetida</taxon>
        <taxon>Adinetidae</taxon>
        <taxon>Adineta</taxon>
    </lineage>
</organism>
<name>A0A814DLK0_ADIRI</name>
<protein>
    <recommendedName>
        <fullName evidence="11">Small ribosomal subunit protein mS39</fullName>
    </recommendedName>
</protein>
<evidence type="ECO:0000256" key="4">
    <source>
        <dbReference type="ARBA" id="ARBA00022737"/>
    </source>
</evidence>
<dbReference type="CDD" id="cd09071">
    <property type="entry name" value="FAR_C"/>
    <property type="match status" value="1"/>
</dbReference>
<dbReference type="CDD" id="cd05236">
    <property type="entry name" value="FAR-N_SDR_e"/>
    <property type="match status" value="1"/>
</dbReference>
<evidence type="ECO:0000256" key="12">
    <source>
        <dbReference type="PROSITE-ProRule" id="PRU00708"/>
    </source>
</evidence>
<dbReference type="Pfam" id="PF22330">
    <property type="entry name" value="Rib_mS39_PPR"/>
    <property type="match status" value="1"/>
</dbReference>
<comment type="subcellular location">
    <subcellularLocation>
        <location evidence="1">Mitochondrion</location>
    </subcellularLocation>
</comment>
<keyword evidence="3" id="KW-0699">rRNA-binding</keyword>
<evidence type="ECO:0000256" key="2">
    <source>
        <dbReference type="ARBA" id="ARBA00008551"/>
    </source>
</evidence>
<dbReference type="GO" id="GO:0019843">
    <property type="term" value="F:rRNA binding"/>
    <property type="evidence" value="ECO:0007669"/>
    <property type="project" value="UniProtKB-KW"/>
</dbReference>
<keyword evidence="10" id="KW-0687">Ribonucleoprotein</keyword>
<dbReference type="InterPro" id="IPR055063">
    <property type="entry name" value="Rib_mS39_PPR"/>
</dbReference>
<dbReference type="InterPro" id="IPR037387">
    <property type="entry name" value="PTCD3"/>
</dbReference>
<comment type="similarity">
    <text evidence="2">Belongs to the mitochondrion-specific ribosomal protein mS39 family.</text>
</comment>
<keyword evidence="4" id="KW-0677">Repeat</keyword>
<evidence type="ECO:0000256" key="5">
    <source>
        <dbReference type="ARBA" id="ARBA00022845"/>
    </source>
</evidence>
<dbReference type="PANTHER" id="PTHR16276:SF1">
    <property type="entry name" value="SMALL RIBOSOMAL SUBUNIT PROTEIN MS39"/>
    <property type="match status" value="1"/>
</dbReference>
<evidence type="ECO:0000313" key="18">
    <source>
        <dbReference type="Proteomes" id="UP000663852"/>
    </source>
</evidence>
<feature type="region of interest" description="Disordered" evidence="13">
    <location>
        <begin position="540"/>
        <end position="574"/>
    </location>
</feature>
<dbReference type="GO" id="GO:1990904">
    <property type="term" value="C:ribonucleoprotein complex"/>
    <property type="evidence" value="ECO:0007669"/>
    <property type="project" value="UniProtKB-KW"/>
</dbReference>
<dbReference type="GO" id="GO:0005739">
    <property type="term" value="C:mitochondrion"/>
    <property type="evidence" value="ECO:0007669"/>
    <property type="project" value="UniProtKB-SubCell"/>
</dbReference>
<dbReference type="NCBIfam" id="TIGR00756">
    <property type="entry name" value="PPR"/>
    <property type="match status" value="1"/>
</dbReference>
<dbReference type="InterPro" id="IPR002885">
    <property type="entry name" value="PPR_rpt"/>
</dbReference>
<dbReference type="AlphaFoldDB" id="A0A814DLK0"/>
<evidence type="ECO:0000256" key="6">
    <source>
        <dbReference type="ARBA" id="ARBA00022884"/>
    </source>
</evidence>
<dbReference type="OrthoDB" id="185373at2759"/>
<keyword evidence="5" id="KW-0810">Translation regulation</keyword>
<dbReference type="GO" id="GO:0005840">
    <property type="term" value="C:ribosome"/>
    <property type="evidence" value="ECO:0007669"/>
    <property type="project" value="UniProtKB-KW"/>
</dbReference>
<dbReference type="InterPro" id="IPR013120">
    <property type="entry name" value="FAR_NAD-bd"/>
</dbReference>
<dbReference type="Pfam" id="PF07993">
    <property type="entry name" value="NAD_binding_4"/>
    <property type="match status" value="2"/>
</dbReference>
<evidence type="ECO:0000256" key="3">
    <source>
        <dbReference type="ARBA" id="ARBA00022730"/>
    </source>
</evidence>
<feature type="domain" description="Thioester reductase (TE)" evidence="16">
    <location>
        <begin position="677"/>
        <end position="712"/>
    </location>
</feature>
<dbReference type="GO" id="GO:0006417">
    <property type="term" value="P:regulation of translation"/>
    <property type="evidence" value="ECO:0007669"/>
    <property type="project" value="UniProtKB-KW"/>
</dbReference>
<dbReference type="InterPro" id="IPR011990">
    <property type="entry name" value="TPR-like_helical_dom_sf"/>
</dbReference>
<proteinExistence type="inferred from homology"/>
<keyword evidence="14" id="KW-0812">Transmembrane</keyword>
<evidence type="ECO:0000256" key="14">
    <source>
        <dbReference type="SAM" id="Phobius"/>
    </source>
</evidence>
<dbReference type="GO" id="GO:0043024">
    <property type="term" value="F:ribosomal small subunit binding"/>
    <property type="evidence" value="ECO:0007669"/>
    <property type="project" value="InterPro"/>
</dbReference>